<dbReference type="Proteomes" id="UP000251993">
    <property type="component" value="Plasmid unnamed1"/>
</dbReference>
<feature type="compositionally biased region" description="Low complexity" evidence="1">
    <location>
        <begin position="108"/>
        <end position="118"/>
    </location>
</feature>
<evidence type="ECO:0000256" key="1">
    <source>
        <dbReference type="SAM" id="MobiDB-lite"/>
    </source>
</evidence>
<feature type="compositionally biased region" description="Acidic residues" evidence="1">
    <location>
        <begin position="411"/>
        <end position="426"/>
    </location>
</feature>
<gene>
    <name evidence="2" type="ORF">DR864_28255</name>
</gene>
<accession>A0A344TT00</accession>
<reference evidence="2 3" key="1">
    <citation type="submission" date="2018-07" db="EMBL/GenBank/DDBJ databases">
        <title>Genome sequencing of Runella.</title>
        <authorList>
            <person name="Baek M.-G."/>
            <person name="Yi H."/>
        </authorList>
    </citation>
    <scope>NUCLEOTIDE SEQUENCE [LARGE SCALE GENOMIC DNA]</scope>
    <source>
        <strain evidence="2 3">HYN0085</strain>
        <plasmid evidence="2 3">unnamed1</plasmid>
    </source>
</reference>
<protein>
    <submittedName>
        <fullName evidence="2">Uncharacterized protein</fullName>
    </submittedName>
</protein>
<name>A0A344TT00_9BACT</name>
<feature type="region of interest" description="Disordered" evidence="1">
    <location>
        <begin position="403"/>
        <end position="455"/>
    </location>
</feature>
<geneLocation type="plasmid" evidence="2 3">
    <name>unnamed1</name>
</geneLocation>
<dbReference type="AlphaFoldDB" id="A0A344TT00"/>
<feature type="region of interest" description="Disordered" evidence="1">
    <location>
        <begin position="96"/>
        <end position="131"/>
    </location>
</feature>
<organism evidence="2 3">
    <name type="scientific">Runella rosea</name>
    <dbReference type="NCBI Taxonomy" id="2259595"/>
    <lineage>
        <taxon>Bacteria</taxon>
        <taxon>Pseudomonadati</taxon>
        <taxon>Bacteroidota</taxon>
        <taxon>Cytophagia</taxon>
        <taxon>Cytophagales</taxon>
        <taxon>Spirosomataceae</taxon>
        <taxon>Runella</taxon>
    </lineage>
</organism>
<evidence type="ECO:0000313" key="2">
    <source>
        <dbReference type="EMBL" id="AXE21771.1"/>
    </source>
</evidence>
<evidence type="ECO:0000313" key="3">
    <source>
        <dbReference type="Proteomes" id="UP000251993"/>
    </source>
</evidence>
<dbReference type="EMBL" id="CP030851">
    <property type="protein sequence ID" value="AXE21771.1"/>
    <property type="molecule type" value="Genomic_DNA"/>
</dbReference>
<proteinExistence type="predicted"/>
<dbReference type="OrthoDB" id="919615at2"/>
<dbReference type="KEGG" id="run:DR864_28255"/>
<feature type="compositionally biased region" description="Polar residues" evidence="1">
    <location>
        <begin position="439"/>
        <end position="448"/>
    </location>
</feature>
<keyword evidence="2" id="KW-0614">Plasmid</keyword>
<sequence length="455" mass="49310">MNPIDFEKTQIFANKAKAAATPPSPPLVPQMPSVPQVAAAKSKPNVKKLTKEEKILLATGGVLSIGLGAIVFASFSDSVVAVPVVATTTTLPDTAPVIETEPTKTPDKPITTPAPHHTVPTHHTAHSNSTANGTAHSLIDIPEEPQVSDKVSDEMSFDEAFKAARNDVGPGGLFVWNETYYGTFSESEWESLPEAKKEQWITAVEPVIDPIVPVEDPIAKDEHVVIADRGEITWTGIDKNGDGFAEVLTARVQGQPPIVMMDADNDGMLDTRYFLDTTTGQVASAPMEQTVMEMSDVNDIPQIEAGSSFHNAHYENTRGNEDIAVSIFEKDGIYLVAIDMDGDALMDIFSLNADGEQPFVAMDMDNDGQVETGYVYSSEHNMVVSSENEPMEPFAIPPQELFGEETYTADADIDMDDDTNDDDDSADQYAQSDTHGNTEENYFNNQSDAADDFVA</sequence>
<dbReference type="InterPro" id="IPR028994">
    <property type="entry name" value="Integrin_alpha_N"/>
</dbReference>
<dbReference type="SUPFAM" id="SSF69318">
    <property type="entry name" value="Integrin alpha N-terminal domain"/>
    <property type="match status" value="1"/>
</dbReference>
<keyword evidence="3" id="KW-1185">Reference proteome</keyword>